<comment type="caution">
    <text evidence="1">The sequence shown here is derived from an EMBL/GenBank/DDBJ whole genome shotgun (WGS) entry which is preliminary data.</text>
</comment>
<proteinExistence type="predicted"/>
<evidence type="ECO:0000313" key="1">
    <source>
        <dbReference type="EMBL" id="KAH6627358.1"/>
    </source>
</evidence>
<gene>
    <name evidence="1" type="ORF">F5144DRAFT_593605</name>
</gene>
<name>A0ACB7P031_9PEZI</name>
<protein>
    <submittedName>
        <fullName evidence="1">Uncharacterized protein</fullName>
    </submittedName>
</protein>
<organism evidence="1 2">
    <name type="scientific">Chaetomium tenue</name>
    <dbReference type="NCBI Taxonomy" id="1854479"/>
    <lineage>
        <taxon>Eukaryota</taxon>
        <taxon>Fungi</taxon>
        <taxon>Dikarya</taxon>
        <taxon>Ascomycota</taxon>
        <taxon>Pezizomycotina</taxon>
        <taxon>Sordariomycetes</taxon>
        <taxon>Sordariomycetidae</taxon>
        <taxon>Sordariales</taxon>
        <taxon>Chaetomiaceae</taxon>
        <taxon>Chaetomium</taxon>
    </lineage>
</organism>
<keyword evidence="2" id="KW-1185">Reference proteome</keyword>
<dbReference type="Proteomes" id="UP000724584">
    <property type="component" value="Unassembled WGS sequence"/>
</dbReference>
<reference evidence="1 2" key="1">
    <citation type="journal article" date="2021" name="Nat. Commun.">
        <title>Genetic determinants of endophytism in the Arabidopsis root mycobiome.</title>
        <authorList>
            <person name="Mesny F."/>
            <person name="Miyauchi S."/>
            <person name="Thiergart T."/>
            <person name="Pickel B."/>
            <person name="Atanasova L."/>
            <person name="Karlsson M."/>
            <person name="Huettel B."/>
            <person name="Barry K.W."/>
            <person name="Haridas S."/>
            <person name="Chen C."/>
            <person name="Bauer D."/>
            <person name="Andreopoulos W."/>
            <person name="Pangilinan J."/>
            <person name="LaButti K."/>
            <person name="Riley R."/>
            <person name="Lipzen A."/>
            <person name="Clum A."/>
            <person name="Drula E."/>
            <person name="Henrissat B."/>
            <person name="Kohler A."/>
            <person name="Grigoriev I.V."/>
            <person name="Martin F.M."/>
            <person name="Hacquard S."/>
        </authorList>
    </citation>
    <scope>NUCLEOTIDE SEQUENCE [LARGE SCALE GENOMIC DNA]</scope>
    <source>
        <strain evidence="1 2">MPI-SDFR-AT-0079</strain>
    </source>
</reference>
<sequence length="138" mass="14710">MNNGFSGKVRINKMGQSSSTRRLRKGNREKQGMSGSGHDVLYETWCRNADLIFQNASTAALAQGCAGHRRPGDGSAGDTPSQPPPAHSGSCVMQGKDRRPIGIGPKEHPIGHAVRESATVVVFGSTARGSKRKRGTRK</sequence>
<accession>A0ACB7P031</accession>
<evidence type="ECO:0000313" key="2">
    <source>
        <dbReference type="Proteomes" id="UP000724584"/>
    </source>
</evidence>
<dbReference type="EMBL" id="JAGIZQ010000005">
    <property type="protein sequence ID" value="KAH6627358.1"/>
    <property type="molecule type" value="Genomic_DNA"/>
</dbReference>